<keyword evidence="2" id="KW-1185">Reference proteome</keyword>
<dbReference type="EMBL" id="JAABLQ010000001">
    <property type="protein sequence ID" value="NBN76858.1"/>
    <property type="molecule type" value="Genomic_DNA"/>
</dbReference>
<organism evidence="1 2">
    <name type="scientific">Pannonibacter tanglangensis</name>
    <dbReference type="NCBI Taxonomy" id="2750084"/>
    <lineage>
        <taxon>Bacteria</taxon>
        <taxon>Pseudomonadati</taxon>
        <taxon>Pseudomonadota</taxon>
        <taxon>Alphaproteobacteria</taxon>
        <taxon>Hyphomicrobiales</taxon>
        <taxon>Stappiaceae</taxon>
        <taxon>Pannonibacter</taxon>
    </lineage>
</organism>
<accession>A0A7X5EZC7</accession>
<proteinExistence type="predicted"/>
<evidence type="ECO:0000313" key="2">
    <source>
        <dbReference type="Proteomes" id="UP000586722"/>
    </source>
</evidence>
<comment type="caution">
    <text evidence="1">The sequence shown here is derived from an EMBL/GenBank/DDBJ whole genome shotgun (WGS) entry which is preliminary data.</text>
</comment>
<dbReference type="AlphaFoldDB" id="A0A7X5EZC7"/>
<name>A0A7X5EZC7_9HYPH</name>
<gene>
    <name evidence="1" type="ORF">GWI72_01095</name>
</gene>
<dbReference type="RefSeq" id="WP_161707636.1">
    <property type="nucleotide sequence ID" value="NZ_JAABLQ010000001.1"/>
</dbReference>
<protein>
    <submittedName>
        <fullName evidence="1">Uncharacterized protein</fullName>
    </submittedName>
</protein>
<sequence>MIGHPFLMSGIGNKFGQRNERVTLKDYNDAWAAQRRKGIERTQMLSQQIQSSVFQTAVTVSQQQTYNAFQGSAISTASALSRLNLLV</sequence>
<evidence type="ECO:0000313" key="1">
    <source>
        <dbReference type="EMBL" id="NBN76858.1"/>
    </source>
</evidence>
<dbReference type="Proteomes" id="UP000586722">
    <property type="component" value="Unassembled WGS sequence"/>
</dbReference>
<reference evidence="1 2" key="1">
    <citation type="submission" date="2020-01" db="EMBL/GenBank/DDBJ databases">
        <authorList>
            <person name="Peng S.Y."/>
            <person name="Li J."/>
            <person name="Wang M."/>
            <person name="Wang L."/>
            <person name="Wang C.Q."/>
            <person name="Wang J.R."/>
        </authorList>
    </citation>
    <scope>NUCLEOTIDE SEQUENCE [LARGE SCALE GENOMIC DNA]</scope>
    <source>
        <strain evidence="1 2">XCT-53</strain>
    </source>
</reference>